<dbReference type="SUPFAM" id="SSF55073">
    <property type="entry name" value="Nucleotide cyclase"/>
    <property type="match status" value="1"/>
</dbReference>
<keyword evidence="1" id="KW-0812">Transmembrane</keyword>
<evidence type="ECO:0000313" key="3">
    <source>
        <dbReference type="EMBL" id="MFD1706148.1"/>
    </source>
</evidence>
<dbReference type="Pfam" id="PF00990">
    <property type="entry name" value="GGDEF"/>
    <property type="match status" value="1"/>
</dbReference>
<sequence>MKKNFRLRLTLIMIVFSIFITFVVALIDQKKLRNSILQEHELKLGMIEDNILSSLDSIDQAYMLFDQDMAAAMEANSRELIGLYEKNPDFNDWNFQQLKEKYGMDIYILNENNVVIHSSDESDVGIDFRECCASFSNLLQQRRHEGEFTHDGMDISMGSGELKKFSYIPTPDKKYMIELGVSLENGRIFKHFNFLNVGKELEERFPMVESINVYNSGGFILGSANKGEEDLRSSIDRWETFRNALKSGEVTEIVKEINGEKITYHYVPYKAETERGYSTKRVVEIAYNKDDLNDALNQSLKEFFAQLILIFAAAILISLLIARQIARPMYLAFHDSLTGLENRAAFEELLKEYQAKRKGDLALMMIDLDNFKLVNDQLGHKEGDKILKTAAQEILATIGKGNHAARLGGDEFVVIYPDIDEESLKDLASKLIDRMYDRFWSIREKYQIDISISVGIAMASEKDDVESLYDKADQALYESKENGKNQYHFFKMSS</sequence>
<dbReference type="CDD" id="cd01949">
    <property type="entry name" value="GGDEF"/>
    <property type="match status" value="1"/>
</dbReference>
<comment type="caution">
    <text evidence="3">The sequence shown here is derived from an EMBL/GenBank/DDBJ whole genome shotgun (WGS) entry which is preliminary data.</text>
</comment>
<dbReference type="PROSITE" id="PS50887">
    <property type="entry name" value="GGDEF"/>
    <property type="match status" value="1"/>
</dbReference>
<reference evidence="4" key="1">
    <citation type="journal article" date="2019" name="Int. J. Syst. Evol. Microbiol.">
        <title>The Global Catalogue of Microorganisms (GCM) 10K type strain sequencing project: providing services to taxonomists for standard genome sequencing and annotation.</title>
        <authorList>
            <consortium name="The Broad Institute Genomics Platform"/>
            <consortium name="The Broad Institute Genome Sequencing Center for Infectious Disease"/>
            <person name="Wu L."/>
            <person name="Ma J."/>
        </authorList>
    </citation>
    <scope>NUCLEOTIDE SEQUENCE [LARGE SCALE GENOMIC DNA]</scope>
    <source>
        <strain evidence="4">CGMCC 1.12295</strain>
    </source>
</reference>
<dbReference type="PANTHER" id="PTHR45138:SF6">
    <property type="entry name" value="DIGUANYLATE CYCLASE DGCN"/>
    <property type="match status" value="1"/>
</dbReference>
<evidence type="ECO:0000313" key="4">
    <source>
        <dbReference type="Proteomes" id="UP001597301"/>
    </source>
</evidence>
<evidence type="ECO:0000259" key="2">
    <source>
        <dbReference type="PROSITE" id="PS50887"/>
    </source>
</evidence>
<keyword evidence="4" id="KW-1185">Reference proteome</keyword>
<keyword evidence="1" id="KW-0472">Membrane</keyword>
<name>A0ABW4KGB4_9BACI</name>
<feature type="transmembrane region" description="Helical" evidence="1">
    <location>
        <begin position="303"/>
        <end position="322"/>
    </location>
</feature>
<keyword evidence="1" id="KW-1133">Transmembrane helix</keyword>
<proteinExistence type="predicted"/>
<dbReference type="SMART" id="SM00267">
    <property type="entry name" value="GGDEF"/>
    <property type="match status" value="1"/>
</dbReference>
<dbReference type="InterPro" id="IPR029787">
    <property type="entry name" value="Nucleotide_cyclase"/>
</dbReference>
<dbReference type="Proteomes" id="UP001597301">
    <property type="component" value="Unassembled WGS sequence"/>
</dbReference>
<organism evidence="3 4">
    <name type="scientific">Siminovitchia sediminis</name>
    <dbReference type="NCBI Taxonomy" id="1274353"/>
    <lineage>
        <taxon>Bacteria</taxon>
        <taxon>Bacillati</taxon>
        <taxon>Bacillota</taxon>
        <taxon>Bacilli</taxon>
        <taxon>Bacillales</taxon>
        <taxon>Bacillaceae</taxon>
        <taxon>Siminovitchia</taxon>
    </lineage>
</organism>
<protein>
    <submittedName>
        <fullName evidence="3">GGDEF domain-containing protein</fullName>
    </submittedName>
</protein>
<dbReference type="EMBL" id="JBHUEO010000009">
    <property type="protein sequence ID" value="MFD1706148.1"/>
    <property type="molecule type" value="Genomic_DNA"/>
</dbReference>
<evidence type="ECO:0000256" key="1">
    <source>
        <dbReference type="SAM" id="Phobius"/>
    </source>
</evidence>
<feature type="transmembrane region" description="Helical" evidence="1">
    <location>
        <begin position="7"/>
        <end position="27"/>
    </location>
</feature>
<dbReference type="InterPro" id="IPR000160">
    <property type="entry name" value="GGDEF_dom"/>
</dbReference>
<dbReference type="PANTHER" id="PTHR45138">
    <property type="entry name" value="REGULATORY COMPONENTS OF SENSORY TRANSDUCTION SYSTEM"/>
    <property type="match status" value="1"/>
</dbReference>
<dbReference type="NCBIfam" id="TIGR00254">
    <property type="entry name" value="GGDEF"/>
    <property type="match status" value="1"/>
</dbReference>
<gene>
    <name evidence="3" type="ORF">ACFSCZ_05180</name>
</gene>
<feature type="domain" description="GGDEF" evidence="2">
    <location>
        <begin position="359"/>
        <end position="492"/>
    </location>
</feature>
<dbReference type="RefSeq" id="WP_380772716.1">
    <property type="nucleotide sequence ID" value="NZ_JBHUEO010000009.1"/>
</dbReference>
<dbReference type="InterPro" id="IPR043128">
    <property type="entry name" value="Rev_trsase/Diguanyl_cyclase"/>
</dbReference>
<dbReference type="Gene3D" id="3.30.70.270">
    <property type="match status" value="1"/>
</dbReference>
<accession>A0ABW4KGB4</accession>
<dbReference type="InterPro" id="IPR050469">
    <property type="entry name" value="Diguanylate_Cyclase"/>
</dbReference>